<evidence type="ECO:0000256" key="3">
    <source>
        <dbReference type="SAM" id="Phobius"/>
    </source>
</evidence>
<organism evidence="5 6">
    <name type="scientific">Octopus sinensis</name>
    <name type="common">East Asian common octopus</name>
    <dbReference type="NCBI Taxonomy" id="2607531"/>
    <lineage>
        <taxon>Eukaryota</taxon>
        <taxon>Metazoa</taxon>
        <taxon>Spiralia</taxon>
        <taxon>Lophotrochozoa</taxon>
        <taxon>Mollusca</taxon>
        <taxon>Cephalopoda</taxon>
        <taxon>Coleoidea</taxon>
        <taxon>Octopodiformes</taxon>
        <taxon>Octopoda</taxon>
        <taxon>Incirrata</taxon>
        <taxon>Octopodidae</taxon>
        <taxon>Octopus</taxon>
    </lineage>
</organism>
<dbReference type="RefSeq" id="XP_036357801.1">
    <property type="nucleotide sequence ID" value="XM_036501908.1"/>
</dbReference>
<proteinExistence type="predicted"/>
<keyword evidence="3" id="KW-0472">Membrane</keyword>
<evidence type="ECO:0000256" key="2">
    <source>
        <dbReference type="SAM" id="MobiDB-lite"/>
    </source>
</evidence>
<evidence type="ECO:0000256" key="1">
    <source>
        <dbReference type="PROSITE-ProRule" id="PRU00042"/>
    </source>
</evidence>
<feature type="domain" description="C2H2-type" evidence="4">
    <location>
        <begin position="227"/>
        <end position="256"/>
    </location>
</feature>
<evidence type="ECO:0000259" key="4">
    <source>
        <dbReference type="PROSITE" id="PS50157"/>
    </source>
</evidence>
<keyword evidence="3" id="KW-1133">Transmembrane helix</keyword>
<accession>A0A7E6EQ81</accession>
<dbReference type="PROSITE" id="PS50157">
    <property type="entry name" value="ZINC_FINGER_C2H2_2"/>
    <property type="match status" value="1"/>
</dbReference>
<keyword evidence="5" id="KW-1185">Reference proteome</keyword>
<gene>
    <name evidence="6" type="primary">LOC115210189</name>
</gene>
<dbReference type="PROSITE" id="PS00028">
    <property type="entry name" value="ZINC_FINGER_C2H2_1"/>
    <property type="match status" value="1"/>
</dbReference>
<sequence>MSHMSVPVHSSLSHTLHPIPLQWYIVLGTQVLYNVPFTQRENHFVASRGNSFLSFLHFVLTSAILLPECLPLLIRSHGLVSLSSPALILRSLITIMFTTSCLSHFLNYSKMPEAIAGGSHPPDPVIMTELPTLSLGSITQSPWAEVELLRNCYSCFGRENLLHDDTYSPTQPKVPTSSIPLSFMPCELVINERKSWEDIGKVPNPWDSASSCNNQDLTGCTGFMEIYICYHCEREFTNKDAMRIHQNACSHRPDNQPGMRTPPPPPAPSCSSKKLLSHAGQPVRPVTSLLNEDDSQKSTKEGFLKYFQLVQTHKAEKIKSDKLKLGQNTDVDCQIIDVEPRDSVQQTSPRTPKSLISQLSREVEPGLHRKRLCPTNTEESDGDSGYSTTGNGVEEIDAFKKSSKTNSLLCIDISSLLGLRIQKHVKAETTLQALPDIEQYCKTPEKNDALERLRSRPITYPITFRNSKKINTKYSHEYKFTKAQRKEFMKLVQTGLNKQSRMLKRSLKMCSVRLRRLDEEEIKKWTAPKRDARVNIQPLTHDQILLWTSKRECLKDSQNITSMYPWSPQKFSKSFPPNRQSTPVRRIGYHYYKIGSPVHKKVRKLPHPMTVYKSVYSADSTSKPKSLPGVHQFVPSVKHPLSDSHPFPMRHSAELSRFLTNHHAPPKLDQTSQHYRNPYKPIKSLNTEPISSQPYINLSNSPVTTQFLMKCIPPETQNCPSSSSLMMIPVSGDSSANIAQEQANLEIAANHGLPPSHSVVPNSQEPLKLVIKSQANTPNDLNVNEAGDDNVSIHTISSDSEDDEQTWITRCTICRCGPCQCPPDACFRFPPSHMQSIPHFQVLDHNNPRINDQNINNTNINAVENSPMRVIVNYNKQNQNINYSDSNNYLSNACDQQVSPKHVYAPIIKSVGHLEKQVLKQFHTGSPDICTSSPLKVINRVEQSHNPKHYANDLVGSQPETAVSHNKHFNQQRTKNWHSAYNSNKIRIQRVGQSPRANDLDEDDDIQILEEVICID</sequence>
<keyword evidence="1" id="KW-0479">Metal-binding</keyword>
<dbReference type="Proteomes" id="UP000515154">
    <property type="component" value="Linkage group LG4"/>
</dbReference>
<evidence type="ECO:0000313" key="5">
    <source>
        <dbReference type="Proteomes" id="UP000515154"/>
    </source>
</evidence>
<reference evidence="6" key="1">
    <citation type="submission" date="2025-08" db="UniProtKB">
        <authorList>
            <consortium name="RefSeq"/>
        </authorList>
    </citation>
    <scope>IDENTIFICATION</scope>
</reference>
<dbReference type="InterPro" id="IPR013087">
    <property type="entry name" value="Znf_C2H2_type"/>
</dbReference>
<dbReference type="AlphaFoldDB" id="A0A7E6EQ81"/>
<keyword evidence="3" id="KW-0812">Transmembrane</keyword>
<protein>
    <submittedName>
        <fullName evidence="6">Uncharacterized protein LOC115210189 isoform X1</fullName>
    </submittedName>
</protein>
<evidence type="ECO:0000313" key="6">
    <source>
        <dbReference type="RefSeq" id="XP_036357801.1"/>
    </source>
</evidence>
<feature type="region of interest" description="Disordered" evidence="2">
    <location>
        <begin position="248"/>
        <end position="277"/>
    </location>
</feature>
<keyword evidence="1" id="KW-0863">Zinc-finger</keyword>
<dbReference type="GO" id="GO:0008270">
    <property type="term" value="F:zinc ion binding"/>
    <property type="evidence" value="ECO:0007669"/>
    <property type="project" value="UniProtKB-KW"/>
</dbReference>
<name>A0A7E6EQ81_9MOLL</name>
<feature type="transmembrane region" description="Helical" evidence="3">
    <location>
        <begin position="52"/>
        <end position="74"/>
    </location>
</feature>
<keyword evidence="1" id="KW-0862">Zinc</keyword>